<evidence type="ECO:0000313" key="6">
    <source>
        <dbReference type="EMBL" id="RZU60966.1"/>
    </source>
</evidence>
<evidence type="ECO:0000256" key="2">
    <source>
        <dbReference type="ARBA" id="ARBA00023125"/>
    </source>
</evidence>
<protein>
    <submittedName>
        <fullName evidence="6">TetR family transcriptional regulator</fullName>
    </submittedName>
</protein>
<dbReference type="SUPFAM" id="SSF46689">
    <property type="entry name" value="Homeodomain-like"/>
    <property type="match status" value="1"/>
</dbReference>
<dbReference type="PANTHER" id="PTHR30055:SF234">
    <property type="entry name" value="HTH-TYPE TRANSCRIPTIONAL REGULATOR BETI"/>
    <property type="match status" value="1"/>
</dbReference>
<evidence type="ECO:0000256" key="3">
    <source>
        <dbReference type="ARBA" id="ARBA00023163"/>
    </source>
</evidence>
<dbReference type="Proteomes" id="UP000292685">
    <property type="component" value="Unassembled WGS sequence"/>
</dbReference>
<reference evidence="6 7" key="1">
    <citation type="submission" date="2019-02" db="EMBL/GenBank/DDBJ databases">
        <title>Sequencing the genomes of 1000 actinobacteria strains.</title>
        <authorList>
            <person name="Klenk H.-P."/>
        </authorList>
    </citation>
    <scope>NUCLEOTIDE SEQUENCE [LARGE SCALE GENOMIC DNA]</scope>
    <source>
        <strain evidence="6 7">DSM 17364</strain>
    </source>
</reference>
<dbReference type="Gene3D" id="1.10.357.10">
    <property type="entry name" value="Tetracycline Repressor, domain 2"/>
    <property type="match status" value="1"/>
</dbReference>
<dbReference type="Pfam" id="PF00440">
    <property type="entry name" value="TetR_N"/>
    <property type="match status" value="1"/>
</dbReference>
<dbReference type="PRINTS" id="PR00455">
    <property type="entry name" value="HTHTETR"/>
</dbReference>
<feature type="domain" description="HTH tetR-type" evidence="5">
    <location>
        <begin position="12"/>
        <end position="72"/>
    </location>
</feature>
<dbReference type="InterPro" id="IPR009057">
    <property type="entry name" value="Homeodomain-like_sf"/>
</dbReference>
<keyword evidence="1" id="KW-0805">Transcription regulation</keyword>
<dbReference type="InterPro" id="IPR001647">
    <property type="entry name" value="HTH_TetR"/>
</dbReference>
<accession>A0A4V2G9M3</accession>
<dbReference type="Gene3D" id="1.10.10.60">
    <property type="entry name" value="Homeodomain-like"/>
    <property type="match status" value="1"/>
</dbReference>
<feature type="DNA-binding region" description="H-T-H motif" evidence="4">
    <location>
        <begin position="35"/>
        <end position="54"/>
    </location>
</feature>
<keyword evidence="7" id="KW-1185">Reference proteome</keyword>
<evidence type="ECO:0000256" key="4">
    <source>
        <dbReference type="PROSITE-ProRule" id="PRU00335"/>
    </source>
</evidence>
<sequence length="201" mass="21476">MRAAEHNQALREATRQSIEASAVRVFARHGFAASSIRHIAEDAGLSVGSIYRHYASKEALFDELLAQASTGLAAAAEELAGVGDPLELVRGFTREVLTDFARGGTAAEFYLVVNQGFLTDTPAGTAARLALAQRSLWEAFADLVRRGQATGRFVAGDPAQLTACYFAMLSGLANMRLVVHDTLNDAGVDIVLRLLTTEGRP</sequence>
<keyword evidence="3" id="KW-0804">Transcription</keyword>
<organism evidence="6 7">
    <name type="scientific">Zhihengliuella halotolerans</name>
    <dbReference type="NCBI Taxonomy" id="370736"/>
    <lineage>
        <taxon>Bacteria</taxon>
        <taxon>Bacillati</taxon>
        <taxon>Actinomycetota</taxon>
        <taxon>Actinomycetes</taxon>
        <taxon>Micrococcales</taxon>
        <taxon>Micrococcaceae</taxon>
        <taxon>Zhihengliuella</taxon>
    </lineage>
</organism>
<evidence type="ECO:0000256" key="1">
    <source>
        <dbReference type="ARBA" id="ARBA00023015"/>
    </source>
</evidence>
<evidence type="ECO:0000259" key="5">
    <source>
        <dbReference type="PROSITE" id="PS50977"/>
    </source>
</evidence>
<gene>
    <name evidence="6" type="ORF">EV380_0521</name>
</gene>
<dbReference type="InterPro" id="IPR050109">
    <property type="entry name" value="HTH-type_TetR-like_transc_reg"/>
</dbReference>
<name>A0A4V2G9M3_9MICC</name>
<evidence type="ECO:0000313" key="7">
    <source>
        <dbReference type="Proteomes" id="UP000292685"/>
    </source>
</evidence>
<dbReference type="GO" id="GO:0003700">
    <property type="term" value="F:DNA-binding transcription factor activity"/>
    <property type="evidence" value="ECO:0007669"/>
    <property type="project" value="TreeGrafter"/>
</dbReference>
<dbReference type="EMBL" id="SHLA01000001">
    <property type="protein sequence ID" value="RZU60966.1"/>
    <property type="molecule type" value="Genomic_DNA"/>
</dbReference>
<dbReference type="SUPFAM" id="SSF48498">
    <property type="entry name" value="Tetracyclin repressor-like, C-terminal domain"/>
    <property type="match status" value="1"/>
</dbReference>
<dbReference type="PANTHER" id="PTHR30055">
    <property type="entry name" value="HTH-TYPE TRANSCRIPTIONAL REGULATOR RUTR"/>
    <property type="match status" value="1"/>
</dbReference>
<comment type="caution">
    <text evidence="6">The sequence shown here is derived from an EMBL/GenBank/DDBJ whole genome shotgun (WGS) entry which is preliminary data.</text>
</comment>
<proteinExistence type="predicted"/>
<keyword evidence="2 4" id="KW-0238">DNA-binding</keyword>
<dbReference type="InterPro" id="IPR036271">
    <property type="entry name" value="Tet_transcr_reg_TetR-rel_C_sf"/>
</dbReference>
<dbReference type="GO" id="GO:0000976">
    <property type="term" value="F:transcription cis-regulatory region binding"/>
    <property type="evidence" value="ECO:0007669"/>
    <property type="project" value="TreeGrafter"/>
</dbReference>
<dbReference type="RefSeq" id="WP_242607477.1">
    <property type="nucleotide sequence ID" value="NZ_SHLA01000001.1"/>
</dbReference>
<dbReference type="AlphaFoldDB" id="A0A4V2G9M3"/>
<dbReference type="PROSITE" id="PS50977">
    <property type="entry name" value="HTH_TETR_2"/>
    <property type="match status" value="1"/>
</dbReference>